<dbReference type="InterPro" id="IPR001207">
    <property type="entry name" value="Transposase_mutator"/>
</dbReference>
<accession>A0A387H328</accession>
<evidence type="ECO:0008006" key="9">
    <source>
        <dbReference type="Google" id="ProtNLM"/>
    </source>
</evidence>
<keyword evidence="5" id="KW-0233">DNA recombination</keyword>
<evidence type="ECO:0000256" key="5">
    <source>
        <dbReference type="ARBA" id="ARBA00023172"/>
    </source>
</evidence>
<dbReference type="GO" id="GO:0006313">
    <property type="term" value="P:DNA transposition"/>
    <property type="evidence" value="ECO:0007669"/>
    <property type="project" value="InterPro"/>
</dbReference>
<evidence type="ECO:0000256" key="6">
    <source>
        <dbReference type="SAM" id="MobiDB-lite"/>
    </source>
</evidence>
<dbReference type="AlphaFoldDB" id="A0A387H328"/>
<evidence type="ECO:0000313" key="7">
    <source>
        <dbReference type="EMBL" id="AYG78076.1"/>
    </source>
</evidence>
<sequence length="91" mass="9320">MTELLISEASSQATGSVPAGQLLAEQVNALVEQLMDSADATGAPLAGEGGLLQQLSKAPLERALETEVTEHLGYEKNDPAGRGSGNSRNGT</sequence>
<reference evidence="7 8" key="1">
    <citation type="submission" date="2018-10" db="EMBL/GenBank/DDBJ databases">
        <title>Relationship between Morphology and Antimicrobial Activity in Streptomyces.</title>
        <authorList>
            <person name="Kang H.J."/>
            <person name="Kim S.B."/>
        </authorList>
    </citation>
    <scope>NUCLEOTIDE SEQUENCE [LARGE SCALE GENOMIC DNA]</scope>
    <source>
        <strain evidence="7 8">BH38</strain>
    </source>
</reference>
<dbReference type="KEGG" id="shun:DWB77_00183"/>
<dbReference type="GO" id="GO:0003677">
    <property type="term" value="F:DNA binding"/>
    <property type="evidence" value="ECO:0007669"/>
    <property type="project" value="UniProtKB-KW"/>
</dbReference>
<protein>
    <recommendedName>
        <fullName evidence="9">Transposase, Mutator family</fullName>
    </recommendedName>
</protein>
<feature type="region of interest" description="Disordered" evidence="6">
    <location>
        <begin position="68"/>
        <end position="91"/>
    </location>
</feature>
<comment type="similarity">
    <text evidence="2">Belongs to the transposase mutator family.</text>
</comment>
<keyword evidence="3" id="KW-0815">Transposition</keyword>
<evidence type="ECO:0000256" key="2">
    <source>
        <dbReference type="ARBA" id="ARBA00010961"/>
    </source>
</evidence>
<evidence type="ECO:0000313" key="8">
    <source>
        <dbReference type="Proteomes" id="UP000271554"/>
    </source>
</evidence>
<dbReference type="Pfam" id="PF00872">
    <property type="entry name" value="Transposase_mut"/>
    <property type="match status" value="1"/>
</dbReference>
<evidence type="ECO:0000256" key="4">
    <source>
        <dbReference type="ARBA" id="ARBA00023125"/>
    </source>
</evidence>
<evidence type="ECO:0000256" key="1">
    <source>
        <dbReference type="ARBA" id="ARBA00002190"/>
    </source>
</evidence>
<proteinExistence type="inferred from homology"/>
<organism evidence="7 8">
    <name type="scientific">Streptomyces hundungensis</name>
    <dbReference type="NCBI Taxonomy" id="1077946"/>
    <lineage>
        <taxon>Bacteria</taxon>
        <taxon>Bacillati</taxon>
        <taxon>Actinomycetota</taxon>
        <taxon>Actinomycetes</taxon>
        <taxon>Kitasatosporales</taxon>
        <taxon>Streptomycetaceae</taxon>
        <taxon>Streptomyces</taxon>
    </lineage>
</organism>
<keyword evidence="8" id="KW-1185">Reference proteome</keyword>
<dbReference type="Proteomes" id="UP000271554">
    <property type="component" value="Chromosome"/>
</dbReference>
<evidence type="ECO:0000256" key="3">
    <source>
        <dbReference type="ARBA" id="ARBA00022578"/>
    </source>
</evidence>
<dbReference type="EMBL" id="CP032698">
    <property type="protein sequence ID" value="AYG78076.1"/>
    <property type="molecule type" value="Genomic_DNA"/>
</dbReference>
<dbReference type="GO" id="GO:0004803">
    <property type="term" value="F:transposase activity"/>
    <property type="evidence" value="ECO:0007669"/>
    <property type="project" value="InterPro"/>
</dbReference>
<name>A0A387H328_9ACTN</name>
<gene>
    <name evidence="7" type="ORF">DWB77_00183</name>
</gene>
<feature type="compositionally biased region" description="Basic and acidic residues" evidence="6">
    <location>
        <begin position="68"/>
        <end position="79"/>
    </location>
</feature>
<keyword evidence="4" id="KW-0238">DNA-binding</keyword>
<comment type="function">
    <text evidence="1">Required for the transposition of the insertion element.</text>
</comment>